<comment type="caution">
    <text evidence="2">The sequence shown here is derived from an EMBL/GenBank/DDBJ whole genome shotgun (WGS) entry which is preliminary data.</text>
</comment>
<feature type="transmembrane region" description="Helical" evidence="1">
    <location>
        <begin position="91"/>
        <end position="109"/>
    </location>
</feature>
<reference evidence="2" key="1">
    <citation type="journal article" date="2021" name="Proc. Natl. Acad. Sci. U.S.A.">
        <title>Three genomes in the algal genus Volvox reveal the fate of a haploid sex-determining region after a transition to homothallism.</title>
        <authorList>
            <person name="Yamamoto K."/>
            <person name="Hamaji T."/>
            <person name="Kawai-Toyooka H."/>
            <person name="Matsuzaki R."/>
            <person name="Takahashi F."/>
            <person name="Nishimura Y."/>
            <person name="Kawachi M."/>
            <person name="Noguchi H."/>
            <person name="Minakuchi Y."/>
            <person name="Umen J.G."/>
            <person name="Toyoda A."/>
            <person name="Nozaki H."/>
        </authorList>
    </citation>
    <scope>NUCLEOTIDE SEQUENCE</scope>
    <source>
        <strain evidence="2">NIES-3780</strain>
    </source>
</reference>
<proteinExistence type="predicted"/>
<dbReference type="PANTHER" id="PTHR33876:SF4">
    <property type="entry name" value="CHLOROPLAST PROTEIN FOR GROWTH AND FERTILITY 2"/>
    <property type="match status" value="1"/>
</dbReference>
<accession>A0A8J4B9X0</accession>
<gene>
    <name evidence="2" type="ORF">Vafri_12654</name>
</gene>
<evidence type="ECO:0000313" key="3">
    <source>
        <dbReference type="Proteomes" id="UP000747399"/>
    </source>
</evidence>
<organism evidence="2 3">
    <name type="scientific">Volvox africanus</name>
    <dbReference type="NCBI Taxonomy" id="51714"/>
    <lineage>
        <taxon>Eukaryota</taxon>
        <taxon>Viridiplantae</taxon>
        <taxon>Chlorophyta</taxon>
        <taxon>core chlorophytes</taxon>
        <taxon>Chlorophyceae</taxon>
        <taxon>CS clade</taxon>
        <taxon>Chlamydomonadales</taxon>
        <taxon>Volvocaceae</taxon>
        <taxon>Volvox</taxon>
    </lineage>
</organism>
<evidence type="ECO:0000313" key="2">
    <source>
        <dbReference type="EMBL" id="GIL57418.1"/>
    </source>
</evidence>
<keyword evidence="1" id="KW-0812">Transmembrane</keyword>
<feature type="transmembrane region" description="Helical" evidence="1">
    <location>
        <begin position="167"/>
        <end position="193"/>
    </location>
</feature>
<name>A0A8J4B9X0_9CHLO</name>
<dbReference type="EMBL" id="BNCO01000027">
    <property type="protein sequence ID" value="GIL57418.1"/>
    <property type="molecule type" value="Genomic_DNA"/>
</dbReference>
<feature type="transmembrane region" description="Helical" evidence="1">
    <location>
        <begin position="343"/>
        <end position="363"/>
    </location>
</feature>
<dbReference type="PANTHER" id="PTHR33876">
    <property type="entry name" value="UNNAMED PRODUCT"/>
    <property type="match status" value="1"/>
</dbReference>
<sequence length="369" mass="38234">MLAIGSSVTAPRRVVAGVQQAALLSRNSVVCRRPTQPLAWNLIPELSIRSLTCKTPAAASAAAPCLPTFEERPIEHHQAGIFEALRKCKNIFSCLAFCAVYAYLSWGLTAGPPFASATLAIGDAPATGLTSTAKSAWAGLAAGFLHTLCGPDHLAALTPLTIGRNRFAASALGALWGFGHSTGQLILGLVFVVLKERFHDLVPFLSKWAGTVVPLTLIAIGMMGIYESFFEKGDAHAEAEAEAVGLALAGGGSVSASKSSAMPSGLKAGFATYATGIVYGLQPDALFVVIPALALPTKLAAIAYCSMFVIGTVSAMGGYTLLIGTTSQALIKEQPWLQKHLSTVASGIAIAVGLLMLLAGMGMEVPFFS</sequence>
<dbReference type="Proteomes" id="UP000747399">
    <property type="component" value="Unassembled WGS sequence"/>
</dbReference>
<dbReference type="AlphaFoldDB" id="A0A8J4B9X0"/>
<feature type="transmembrane region" description="Helical" evidence="1">
    <location>
        <begin position="301"/>
        <end position="322"/>
    </location>
</feature>
<feature type="transmembrane region" description="Helical" evidence="1">
    <location>
        <begin position="205"/>
        <end position="226"/>
    </location>
</feature>
<keyword evidence="1" id="KW-0472">Membrane</keyword>
<keyword evidence="1" id="KW-1133">Transmembrane helix</keyword>
<evidence type="ECO:0000256" key="1">
    <source>
        <dbReference type="SAM" id="Phobius"/>
    </source>
</evidence>
<evidence type="ECO:0008006" key="4">
    <source>
        <dbReference type="Google" id="ProtNLM"/>
    </source>
</evidence>
<dbReference type="InterPro" id="IPR052776">
    <property type="entry name" value="Chloro_ReproSupport/MetalTrans"/>
</dbReference>
<keyword evidence="3" id="KW-1185">Reference proteome</keyword>
<protein>
    <recommendedName>
        <fullName evidence="4">Urease accessory protein UreH-like transmembrane domain-containing protein</fullName>
    </recommendedName>
</protein>